<keyword evidence="5" id="KW-0224">Dipeptidase</keyword>
<dbReference type="Gene3D" id="3.40.50.880">
    <property type="match status" value="1"/>
</dbReference>
<dbReference type="OrthoDB" id="3373764at2"/>
<dbReference type="Proteomes" id="UP000651837">
    <property type="component" value="Unassembled WGS sequence"/>
</dbReference>
<dbReference type="EC" id="3.4.13.21" evidence="5"/>
<dbReference type="Pfam" id="PF03575">
    <property type="entry name" value="Peptidase_S51"/>
    <property type="match status" value="1"/>
</dbReference>
<name>A0A316DYF5_9FLAO</name>
<dbReference type="InterPro" id="IPR029062">
    <property type="entry name" value="Class_I_gatase-like"/>
</dbReference>
<keyword evidence="4" id="KW-0720">Serine protease</keyword>
<evidence type="ECO:0000256" key="4">
    <source>
        <dbReference type="ARBA" id="ARBA00022825"/>
    </source>
</evidence>
<dbReference type="EMBL" id="QGGQ01000008">
    <property type="protein sequence ID" value="PWK22269.1"/>
    <property type="molecule type" value="Genomic_DNA"/>
</dbReference>
<evidence type="ECO:0000256" key="1">
    <source>
        <dbReference type="ARBA" id="ARBA00006534"/>
    </source>
</evidence>
<evidence type="ECO:0000313" key="5">
    <source>
        <dbReference type="EMBL" id="MBD1261905.1"/>
    </source>
</evidence>
<dbReference type="EMBL" id="JACWLN010000007">
    <property type="protein sequence ID" value="MBD1261905.1"/>
    <property type="molecule type" value="Genomic_DNA"/>
</dbReference>
<reference evidence="6 7" key="1">
    <citation type="submission" date="2018-05" db="EMBL/GenBank/DDBJ databases">
        <title>Genomic Encyclopedia of Archaeal and Bacterial Type Strains, Phase II (KMG-II): from individual species to whole genera.</title>
        <authorList>
            <person name="Goeker M."/>
        </authorList>
    </citation>
    <scope>NUCLEOTIDE SEQUENCE [LARGE SCALE GENOMIC DNA]</scope>
    <source>
        <strain evidence="6 7">DSM 23514</strain>
    </source>
</reference>
<dbReference type="InterPro" id="IPR005320">
    <property type="entry name" value="Peptidase_S51"/>
</dbReference>
<dbReference type="CDD" id="cd03146">
    <property type="entry name" value="GAT1_Peptidase_E"/>
    <property type="match status" value="1"/>
</dbReference>
<dbReference type="Proteomes" id="UP000245667">
    <property type="component" value="Unassembled WGS sequence"/>
</dbReference>
<evidence type="ECO:0000256" key="2">
    <source>
        <dbReference type="ARBA" id="ARBA00022670"/>
    </source>
</evidence>
<dbReference type="RefSeq" id="WP_109652732.1">
    <property type="nucleotide sequence ID" value="NZ_JACWLN010000007.1"/>
</dbReference>
<organism evidence="6 7">
    <name type="scientific">Maribacter polysiphoniae</name>
    <dbReference type="NCBI Taxonomy" id="429344"/>
    <lineage>
        <taxon>Bacteria</taxon>
        <taxon>Pseudomonadati</taxon>
        <taxon>Bacteroidota</taxon>
        <taxon>Flavobacteriia</taxon>
        <taxon>Flavobacteriales</taxon>
        <taxon>Flavobacteriaceae</taxon>
        <taxon>Maribacter</taxon>
    </lineage>
</organism>
<keyword evidence="3 5" id="KW-0378">Hydrolase</keyword>
<evidence type="ECO:0000313" key="6">
    <source>
        <dbReference type="EMBL" id="PWK22269.1"/>
    </source>
</evidence>
<reference evidence="5 8" key="2">
    <citation type="submission" date="2020-07" db="EMBL/GenBank/DDBJ databases">
        <title>The draft genome sequence of Maribacter polysiphoniae KCTC 22021.</title>
        <authorList>
            <person name="Mu L."/>
        </authorList>
    </citation>
    <scope>NUCLEOTIDE SEQUENCE [LARGE SCALE GENOMIC DNA]</scope>
    <source>
        <strain evidence="5 8">KCTC 22021</strain>
    </source>
</reference>
<dbReference type="GO" id="GO:0006508">
    <property type="term" value="P:proteolysis"/>
    <property type="evidence" value="ECO:0007669"/>
    <property type="project" value="UniProtKB-KW"/>
</dbReference>
<dbReference type="NCBIfam" id="NF003642">
    <property type="entry name" value="PRK05282.1"/>
    <property type="match status" value="1"/>
</dbReference>
<gene>
    <name evidence="5" type="primary">pepE</name>
    <name evidence="5" type="ORF">HZY62_14965</name>
    <name evidence="6" type="ORF">LX92_03189</name>
</gene>
<dbReference type="SUPFAM" id="SSF52317">
    <property type="entry name" value="Class I glutamine amidotransferase-like"/>
    <property type="match status" value="1"/>
</dbReference>
<dbReference type="PANTHER" id="PTHR20842:SF0">
    <property type="entry name" value="ALPHA-ASPARTYL DIPEPTIDASE"/>
    <property type="match status" value="1"/>
</dbReference>
<dbReference type="GO" id="GO:0016805">
    <property type="term" value="F:dipeptidase activity"/>
    <property type="evidence" value="ECO:0007669"/>
    <property type="project" value="UniProtKB-KW"/>
</dbReference>
<comment type="caution">
    <text evidence="6">The sequence shown here is derived from an EMBL/GenBank/DDBJ whole genome shotgun (WGS) entry which is preliminary data.</text>
</comment>
<dbReference type="AlphaFoldDB" id="A0A316DYF5"/>
<protein>
    <submittedName>
        <fullName evidence="6">Dipeptidase E</fullName>
    </submittedName>
    <submittedName>
        <fullName evidence="5">Dipeptidase PepE</fullName>
        <ecNumber evidence="5">3.4.13.21</ecNumber>
    </submittedName>
</protein>
<keyword evidence="2" id="KW-0645">Protease</keyword>
<dbReference type="PANTHER" id="PTHR20842">
    <property type="entry name" value="PROTEASE S51 ALPHA-ASPARTYL DIPEPTIDASE"/>
    <property type="match status" value="1"/>
</dbReference>
<accession>A0A316DYF5</accession>
<evidence type="ECO:0000313" key="8">
    <source>
        <dbReference type="Proteomes" id="UP000651837"/>
    </source>
</evidence>
<comment type="similarity">
    <text evidence="1">Belongs to the peptidase S51 family.</text>
</comment>
<proteinExistence type="inferred from homology"/>
<dbReference type="GO" id="GO:0008236">
    <property type="term" value="F:serine-type peptidase activity"/>
    <property type="evidence" value="ECO:0007669"/>
    <property type="project" value="UniProtKB-KW"/>
</dbReference>
<evidence type="ECO:0000313" key="7">
    <source>
        <dbReference type="Proteomes" id="UP000245667"/>
    </source>
</evidence>
<evidence type="ECO:0000256" key="3">
    <source>
        <dbReference type="ARBA" id="ARBA00022801"/>
    </source>
</evidence>
<sequence length="238" mass="26106">MTNCLLASTSTIFGGNYLDYLFDALGELYQDTEEVLFIPFARPGGISHDAYSKLAATAFQQIGKKLVGLHTFDEPKAALQSAKGIFTGGGNSFVLVNSLYHLDVMDTLRQVILNGTPYLGTSAGSNIAGPTIKTTNDMPIVYPPSYDTLAIIPMNINPHYLDPDPNSTHKGETRETRIKEFHEFNTTPVIGLREGSWIRVQNKKTTLHGGQLSARIFEKGKDAYEIPAGASLDFFKNQ</sequence>
<keyword evidence="8" id="KW-1185">Reference proteome</keyword>